<keyword evidence="1" id="KW-0732">Signal</keyword>
<dbReference type="RefSeq" id="WP_155174715.1">
    <property type="nucleotide sequence ID" value="NZ_BAAAFL010000005.1"/>
</dbReference>
<comment type="caution">
    <text evidence="2">The sequence shown here is derived from an EMBL/GenBank/DDBJ whole genome shotgun (WGS) entry which is preliminary data.</text>
</comment>
<evidence type="ECO:0000313" key="3">
    <source>
        <dbReference type="Proteomes" id="UP000798808"/>
    </source>
</evidence>
<dbReference type="Proteomes" id="UP000798808">
    <property type="component" value="Unassembled WGS sequence"/>
</dbReference>
<feature type="chain" id="PRO_5047032486" description="YARHG domain-containing protein" evidence="1">
    <location>
        <begin position="20"/>
        <end position="236"/>
    </location>
</feature>
<dbReference type="EMBL" id="SMLW01000640">
    <property type="protein sequence ID" value="MTI27717.1"/>
    <property type="molecule type" value="Genomic_DNA"/>
</dbReference>
<protein>
    <recommendedName>
        <fullName evidence="4">YARHG domain-containing protein</fullName>
    </recommendedName>
</protein>
<evidence type="ECO:0008006" key="4">
    <source>
        <dbReference type="Google" id="ProtNLM"/>
    </source>
</evidence>
<evidence type="ECO:0000313" key="2">
    <source>
        <dbReference type="EMBL" id="MTI27717.1"/>
    </source>
</evidence>
<reference evidence="2 3" key="1">
    <citation type="submission" date="2019-02" db="EMBL/GenBank/DDBJ databases">
        <authorList>
            <person name="Goldberg S.R."/>
            <person name="Haltli B.A."/>
            <person name="Correa H."/>
            <person name="Russell K.G."/>
        </authorList>
    </citation>
    <scope>NUCLEOTIDE SEQUENCE [LARGE SCALE GENOMIC DNA]</scope>
    <source>
        <strain evidence="2 3">JCM 16186</strain>
    </source>
</reference>
<evidence type="ECO:0000256" key="1">
    <source>
        <dbReference type="SAM" id="SignalP"/>
    </source>
</evidence>
<feature type="signal peptide" evidence="1">
    <location>
        <begin position="1"/>
        <end position="19"/>
    </location>
</feature>
<organism evidence="2 3">
    <name type="scientific">Fulvivirga kasyanovii</name>
    <dbReference type="NCBI Taxonomy" id="396812"/>
    <lineage>
        <taxon>Bacteria</taxon>
        <taxon>Pseudomonadati</taxon>
        <taxon>Bacteroidota</taxon>
        <taxon>Cytophagia</taxon>
        <taxon>Cytophagales</taxon>
        <taxon>Fulvivirgaceae</taxon>
        <taxon>Fulvivirga</taxon>
    </lineage>
</organism>
<sequence length="236" mass="27233">MRTLLMAMLLTLVCTIAFSQTTNQEISILDQNVNPGQVIDELPLPPPGMEGSFYLNENWLTGDFTITNSDKLYKNFPLRYDLKNQLLEIENNDQTKICTLPVLKTFSYRNHNNKIESYINTDLIDDANKVLPKSIAQVLYEDKLMLIGVPYVEVKDPTYVPAIDMGNRNQQILKKIDYYVINNARAHKITGSSFKKNEGIFGNKKSDVENYIKENKLKFNKEEDLVKIFDYYNSLI</sequence>
<accession>A0ABW9RVJ9</accession>
<gene>
    <name evidence="2" type="ORF">E1163_22355</name>
</gene>
<proteinExistence type="predicted"/>
<name>A0ABW9RVJ9_9BACT</name>
<keyword evidence="3" id="KW-1185">Reference proteome</keyword>